<evidence type="ECO:0000313" key="7">
    <source>
        <dbReference type="EMBL" id="KAH9298967.1"/>
    </source>
</evidence>
<accession>A0AA38CDV0</accession>
<dbReference type="GO" id="GO:0080115">
    <property type="term" value="F:myosin XI tail binding"/>
    <property type="evidence" value="ECO:0007669"/>
    <property type="project" value="UniProtKB-ARBA"/>
</dbReference>
<evidence type="ECO:0000256" key="3">
    <source>
        <dbReference type="ARBA" id="ARBA00022989"/>
    </source>
</evidence>
<reference evidence="7 8" key="1">
    <citation type="journal article" date="2021" name="Nat. Plants">
        <title>The Taxus genome provides insights into paclitaxel biosynthesis.</title>
        <authorList>
            <person name="Xiong X."/>
            <person name="Gou J."/>
            <person name="Liao Q."/>
            <person name="Li Y."/>
            <person name="Zhou Q."/>
            <person name="Bi G."/>
            <person name="Li C."/>
            <person name="Du R."/>
            <person name="Wang X."/>
            <person name="Sun T."/>
            <person name="Guo L."/>
            <person name="Liang H."/>
            <person name="Lu P."/>
            <person name="Wu Y."/>
            <person name="Zhang Z."/>
            <person name="Ro D.K."/>
            <person name="Shang Y."/>
            <person name="Huang S."/>
            <person name="Yan J."/>
        </authorList>
    </citation>
    <scope>NUCLEOTIDE SEQUENCE [LARGE SCALE GENOMIC DNA]</scope>
    <source>
        <strain evidence="7">Ta-2019</strain>
    </source>
</reference>
<protein>
    <recommendedName>
        <fullName evidence="6">GTD-binding domain-containing protein</fullName>
    </recommendedName>
</protein>
<gene>
    <name evidence="7" type="ORF">KI387_030649</name>
</gene>
<evidence type="ECO:0000313" key="8">
    <source>
        <dbReference type="Proteomes" id="UP000824469"/>
    </source>
</evidence>
<comment type="subcellular location">
    <subcellularLocation>
        <location evidence="1">Membrane</location>
        <topology evidence="1">Single-pass membrane protein</topology>
    </subcellularLocation>
</comment>
<organism evidence="7 8">
    <name type="scientific">Taxus chinensis</name>
    <name type="common">Chinese yew</name>
    <name type="synonym">Taxus wallichiana var. chinensis</name>
    <dbReference type="NCBI Taxonomy" id="29808"/>
    <lineage>
        <taxon>Eukaryota</taxon>
        <taxon>Viridiplantae</taxon>
        <taxon>Streptophyta</taxon>
        <taxon>Embryophyta</taxon>
        <taxon>Tracheophyta</taxon>
        <taxon>Spermatophyta</taxon>
        <taxon>Pinopsida</taxon>
        <taxon>Pinidae</taxon>
        <taxon>Conifers II</taxon>
        <taxon>Cupressales</taxon>
        <taxon>Taxaceae</taxon>
        <taxon>Taxus</taxon>
    </lineage>
</organism>
<evidence type="ECO:0000256" key="1">
    <source>
        <dbReference type="ARBA" id="ARBA00004167"/>
    </source>
</evidence>
<feature type="coiled-coil region" evidence="5">
    <location>
        <begin position="103"/>
        <end position="163"/>
    </location>
</feature>
<proteinExistence type="predicted"/>
<dbReference type="PANTHER" id="PTHR31448">
    <property type="entry name" value="MYOSIN-BINDING PROTEIN 2"/>
    <property type="match status" value="1"/>
</dbReference>
<feature type="domain" description="GTD-binding" evidence="6">
    <location>
        <begin position="1"/>
        <end position="38"/>
    </location>
</feature>
<dbReference type="Proteomes" id="UP000824469">
    <property type="component" value="Unassembled WGS sequence"/>
</dbReference>
<keyword evidence="3" id="KW-1133">Transmembrane helix</keyword>
<evidence type="ECO:0000256" key="5">
    <source>
        <dbReference type="SAM" id="Coils"/>
    </source>
</evidence>
<keyword evidence="8" id="KW-1185">Reference proteome</keyword>
<feature type="non-terminal residue" evidence="7">
    <location>
        <position position="190"/>
    </location>
</feature>
<sequence>MMEEQSEYDQEALQFLNEIFVKREKEKQELEKELELCRRRLLSGTSLSSSLNGNSEDVFTDPNAIDEQFEPQESNQNTPSVSIMSTVRGYGDAIKRISWDESLVNFEEEKISILEQKKFLEEKLQSFAKDDQAGMAHLDANVIEDDMEQLKVLEEKLHTFENDGQARMAHLDTNVIEDNMKGADVDKETL</sequence>
<dbReference type="AlphaFoldDB" id="A0AA38CDV0"/>
<evidence type="ECO:0000259" key="6">
    <source>
        <dbReference type="PROSITE" id="PS51775"/>
    </source>
</evidence>
<dbReference type="GO" id="GO:0016020">
    <property type="term" value="C:membrane"/>
    <property type="evidence" value="ECO:0007669"/>
    <property type="project" value="UniProtKB-SubCell"/>
</dbReference>
<dbReference type="PANTHER" id="PTHR31448:SF3">
    <property type="entry name" value="MYOSIN-BINDING PROTEIN 2"/>
    <property type="match status" value="1"/>
</dbReference>
<feature type="coiled-coil region" evidence="5">
    <location>
        <begin position="13"/>
        <end position="40"/>
    </location>
</feature>
<dbReference type="Pfam" id="PF04576">
    <property type="entry name" value="Zein-binding"/>
    <property type="match status" value="1"/>
</dbReference>
<keyword evidence="2" id="KW-0812">Transmembrane</keyword>
<comment type="caution">
    <text evidence="7">The sequence shown here is derived from an EMBL/GenBank/DDBJ whole genome shotgun (WGS) entry which is preliminary data.</text>
</comment>
<evidence type="ECO:0000256" key="4">
    <source>
        <dbReference type="ARBA" id="ARBA00023136"/>
    </source>
</evidence>
<dbReference type="PROSITE" id="PS51775">
    <property type="entry name" value="GTD_BINDING"/>
    <property type="match status" value="1"/>
</dbReference>
<dbReference type="EMBL" id="JAHRHJ020000010">
    <property type="protein sequence ID" value="KAH9298967.1"/>
    <property type="molecule type" value="Genomic_DNA"/>
</dbReference>
<keyword evidence="4" id="KW-0472">Membrane</keyword>
<dbReference type="InterPro" id="IPR039306">
    <property type="entry name" value="MYOB"/>
</dbReference>
<name>A0AA38CDV0_TAXCH</name>
<evidence type="ECO:0000256" key="2">
    <source>
        <dbReference type="ARBA" id="ARBA00022692"/>
    </source>
</evidence>
<dbReference type="InterPro" id="IPR007656">
    <property type="entry name" value="GTD-bd"/>
</dbReference>
<keyword evidence="5" id="KW-0175">Coiled coil</keyword>